<dbReference type="InterPro" id="IPR000160">
    <property type="entry name" value="GGDEF_dom"/>
</dbReference>
<keyword evidence="1" id="KW-0812">Transmembrane</keyword>
<dbReference type="SMART" id="SM00267">
    <property type="entry name" value="GGDEF"/>
    <property type="match status" value="1"/>
</dbReference>
<dbReference type="PANTHER" id="PTHR45138:SF9">
    <property type="entry name" value="DIGUANYLATE CYCLASE DGCM-RELATED"/>
    <property type="match status" value="1"/>
</dbReference>
<dbReference type="InterPro" id="IPR050469">
    <property type="entry name" value="Diguanylate_Cyclase"/>
</dbReference>
<organism evidence="3 4">
    <name type="scientific">Thermodesulfitimonas autotrophica</name>
    <dbReference type="NCBI Taxonomy" id="1894989"/>
    <lineage>
        <taxon>Bacteria</taxon>
        <taxon>Bacillati</taxon>
        <taxon>Bacillota</taxon>
        <taxon>Clostridia</taxon>
        <taxon>Thermoanaerobacterales</taxon>
        <taxon>Thermoanaerobacteraceae</taxon>
        <taxon>Thermodesulfitimonas</taxon>
    </lineage>
</organism>
<accession>A0A3N5AQS5</accession>
<evidence type="ECO:0000313" key="3">
    <source>
        <dbReference type="EMBL" id="RPF47234.1"/>
    </source>
</evidence>
<dbReference type="GO" id="GO:1902201">
    <property type="term" value="P:negative regulation of bacterial-type flagellum-dependent cell motility"/>
    <property type="evidence" value="ECO:0007669"/>
    <property type="project" value="TreeGrafter"/>
</dbReference>
<feature type="transmembrane region" description="Helical" evidence="1">
    <location>
        <begin position="64"/>
        <end position="90"/>
    </location>
</feature>
<dbReference type="SUPFAM" id="SSF55073">
    <property type="entry name" value="Nucleotide cyclase"/>
    <property type="match status" value="1"/>
</dbReference>
<dbReference type="Pfam" id="PF13185">
    <property type="entry name" value="GAF_2"/>
    <property type="match status" value="1"/>
</dbReference>
<dbReference type="RefSeq" id="WP_170157757.1">
    <property type="nucleotide sequence ID" value="NZ_RKRE01000002.1"/>
</dbReference>
<evidence type="ECO:0000259" key="2">
    <source>
        <dbReference type="PROSITE" id="PS50887"/>
    </source>
</evidence>
<feature type="transmembrane region" description="Helical" evidence="1">
    <location>
        <begin position="133"/>
        <end position="159"/>
    </location>
</feature>
<dbReference type="NCBIfam" id="TIGR00254">
    <property type="entry name" value="GGDEF"/>
    <property type="match status" value="1"/>
</dbReference>
<feature type="domain" description="GGDEF" evidence="2">
    <location>
        <begin position="424"/>
        <end position="559"/>
    </location>
</feature>
<dbReference type="SMART" id="SM00065">
    <property type="entry name" value="GAF"/>
    <property type="match status" value="1"/>
</dbReference>
<protein>
    <submittedName>
        <fullName evidence="3">Diguanylate cyclase with GAF sensor</fullName>
    </submittedName>
</protein>
<dbReference type="Proteomes" id="UP000282654">
    <property type="component" value="Unassembled WGS sequence"/>
</dbReference>
<dbReference type="EMBL" id="RKRE01000002">
    <property type="protein sequence ID" value="RPF47234.1"/>
    <property type="molecule type" value="Genomic_DNA"/>
</dbReference>
<feature type="transmembrane region" description="Helical" evidence="1">
    <location>
        <begin position="102"/>
        <end position="121"/>
    </location>
</feature>
<keyword evidence="1" id="KW-1133">Transmembrane helix</keyword>
<dbReference type="GO" id="GO:0043709">
    <property type="term" value="P:cell adhesion involved in single-species biofilm formation"/>
    <property type="evidence" value="ECO:0007669"/>
    <property type="project" value="TreeGrafter"/>
</dbReference>
<dbReference type="InterPro" id="IPR003018">
    <property type="entry name" value="GAF"/>
</dbReference>
<dbReference type="InterPro" id="IPR029787">
    <property type="entry name" value="Nucleotide_cyclase"/>
</dbReference>
<reference evidence="3 4" key="1">
    <citation type="submission" date="2018-11" db="EMBL/GenBank/DDBJ databases">
        <title>Genomic Encyclopedia of Type Strains, Phase IV (KMG-IV): sequencing the most valuable type-strain genomes for metagenomic binning, comparative biology and taxonomic classification.</title>
        <authorList>
            <person name="Goeker M."/>
        </authorList>
    </citation>
    <scope>NUCLEOTIDE SEQUENCE [LARGE SCALE GENOMIC DNA]</scope>
    <source>
        <strain evidence="3 4">DSM 102936</strain>
    </source>
</reference>
<dbReference type="GO" id="GO:0052621">
    <property type="term" value="F:diguanylate cyclase activity"/>
    <property type="evidence" value="ECO:0007669"/>
    <property type="project" value="TreeGrafter"/>
</dbReference>
<gene>
    <name evidence="3" type="ORF">EDD75_1520</name>
</gene>
<dbReference type="InterPro" id="IPR043128">
    <property type="entry name" value="Rev_trsase/Diguanyl_cyclase"/>
</dbReference>
<evidence type="ECO:0000256" key="1">
    <source>
        <dbReference type="SAM" id="Phobius"/>
    </source>
</evidence>
<keyword evidence="4" id="KW-1185">Reference proteome</keyword>
<keyword evidence="1" id="KW-0472">Membrane</keyword>
<dbReference type="PANTHER" id="PTHR45138">
    <property type="entry name" value="REGULATORY COMPONENTS OF SENSORY TRANSDUCTION SYSTEM"/>
    <property type="match status" value="1"/>
</dbReference>
<evidence type="ECO:0000313" key="4">
    <source>
        <dbReference type="Proteomes" id="UP000282654"/>
    </source>
</evidence>
<dbReference type="Gene3D" id="3.30.70.270">
    <property type="match status" value="1"/>
</dbReference>
<comment type="caution">
    <text evidence="3">The sequence shown here is derived from an EMBL/GenBank/DDBJ whole genome shotgun (WGS) entry which is preliminary data.</text>
</comment>
<dbReference type="Pfam" id="PF20972">
    <property type="entry name" value="MASE9"/>
    <property type="match status" value="1"/>
</dbReference>
<sequence length="569" mass="63616">MRRRAVLHLAYTWLVILLAFSLLYGTAGALDLDALWEIMVTGLLWLTAEGLTVSLPQGQLSAGWAVALTLFLTHGLPAVIWTGWTVTLLGQRLFGRGEPWRASLFNSAQCVVAFWVAYLVYLEAGGAVHHREAFTNTLSVLAFTATYFVVNHLLIYLYLLPRRRYHPLMLWRETLKWDAVTYLFTLPLAYIMVILWKAMAFWAAVLLFIPVLILQFVLRLYVVLWLTNRELYALYHVARRLGETLSLEKTLDFILETVRRVVSYRTGVIYIWSATRRAFVPAAVSGPFSRRIKESLVGPESILGWVAENREPEIIFDTREDVRFKNEGSFLAAERSLVVIPLVAEDEVLGIFVLGERRPYAFDERALSLLTIIGGQAAVAIRNTQLFNQIEHLAQSDPVTGVLNRRYFLLRLQAACETALERDEPLAVILADIDNFGRFNEAYGPIVSDAALREVARVIRNVVRTHDLVARYGGDEFAVLLPGAAEGVAKTMAERLRQAVEGHLFGVEGVFEPLRLKISLGLAVFPSDGADLTAILQKAARALKEASSQGGNTVVAAGGIRDVGYFRPQ</sequence>
<feature type="transmembrane region" description="Helical" evidence="1">
    <location>
        <begin position="179"/>
        <end position="196"/>
    </location>
</feature>
<name>A0A3N5AQS5_9THEO</name>
<feature type="transmembrane region" description="Helical" evidence="1">
    <location>
        <begin position="202"/>
        <end position="226"/>
    </location>
</feature>
<proteinExistence type="predicted"/>
<dbReference type="InterPro" id="IPR048430">
    <property type="entry name" value="MASE9"/>
</dbReference>
<dbReference type="CDD" id="cd01949">
    <property type="entry name" value="GGDEF"/>
    <property type="match status" value="1"/>
</dbReference>
<dbReference type="Gene3D" id="3.30.450.40">
    <property type="match status" value="1"/>
</dbReference>
<dbReference type="AlphaFoldDB" id="A0A3N5AQS5"/>
<dbReference type="PROSITE" id="PS50887">
    <property type="entry name" value="GGDEF"/>
    <property type="match status" value="1"/>
</dbReference>
<dbReference type="GO" id="GO:0005886">
    <property type="term" value="C:plasma membrane"/>
    <property type="evidence" value="ECO:0007669"/>
    <property type="project" value="TreeGrafter"/>
</dbReference>
<dbReference type="InterPro" id="IPR029016">
    <property type="entry name" value="GAF-like_dom_sf"/>
</dbReference>
<dbReference type="SUPFAM" id="SSF55781">
    <property type="entry name" value="GAF domain-like"/>
    <property type="match status" value="1"/>
</dbReference>
<dbReference type="Pfam" id="PF00990">
    <property type="entry name" value="GGDEF"/>
    <property type="match status" value="1"/>
</dbReference>